<evidence type="ECO:0000256" key="7">
    <source>
        <dbReference type="ARBA" id="ARBA00023136"/>
    </source>
</evidence>
<gene>
    <name evidence="10" type="ORF">UW53_C0004G0073</name>
</gene>
<keyword evidence="2" id="KW-1003">Cell membrane</keyword>
<feature type="domain" description="Glycosyltransferase RgtA/B/C/D-like" evidence="9">
    <location>
        <begin position="113"/>
        <end position="219"/>
    </location>
</feature>
<evidence type="ECO:0000256" key="4">
    <source>
        <dbReference type="ARBA" id="ARBA00022679"/>
    </source>
</evidence>
<keyword evidence="6 8" id="KW-1133">Transmembrane helix</keyword>
<evidence type="ECO:0000256" key="1">
    <source>
        <dbReference type="ARBA" id="ARBA00004651"/>
    </source>
</evidence>
<protein>
    <submittedName>
        <fullName evidence="10">Glycosyl transferase family 39</fullName>
    </submittedName>
</protein>
<comment type="caution">
    <text evidence="10">The sequence shown here is derived from an EMBL/GenBank/DDBJ whole genome shotgun (WGS) entry which is preliminary data.</text>
</comment>
<reference evidence="10 11" key="1">
    <citation type="journal article" date="2015" name="Nature">
        <title>rRNA introns, odd ribosomes, and small enigmatic genomes across a large radiation of phyla.</title>
        <authorList>
            <person name="Brown C.T."/>
            <person name="Hug L.A."/>
            <person name="Thomas B.C."/>
            <person name="Sharon I."/>
            <person name="Castelle C.J."/>
            <person name="Singh A."/>
            <person name="Wilkins M.J."/>
            <person name="Williams K.H."/>
            <person name="Banfield J.F."/>
        </authorList>
    </citation>
    <scope>NUCLEOTIDE SEQUENCE [LARGE SCALE GENOMIC DNA]</scope>
</reference>
<feature type="transmembrane region" description="Helical" evidence="8">
    <location>
        <begin position="159"/>
        <end position="178"/>
    </location>
</feature>
<feature type="transmembrane region" description="Helical" evidence="8">
    <location>
        <begin position="427"/>
        <end position="450"/>
    </location>
</feature>
<feature type="transmembrane region" description="Helical" evidence="8">
    <location>
        <begin position="379"/>
        <end position="397"/>
    </location>
</feature>
<evidence type="ECO:0000259" key="9">
    <source>
        <dbReference type="Pfam" id="PF13231"/>
    </source>
</evidence>
<dbReference type="InterPro" id="IPR038731">
    <property type="entry name" value="RgtA/B/C-like"/>
</dbReference>
<feature type="transmembrane region" description="Helical" evidence="8">
    <location>
        <begin position="135"/>
        <end position="153"/>
    </location>
</feature>
<keyword evidence="5 8" id="KW-0812">Transmembrane</keyword>
<dbReference type="AlphaFoldDB" id="A0A0G1IKZ9"/>
<evidence type="ECO:0000256" key="3">
    <source>
        <dbReference type="ARBA" id="ARBA00022676"/>
    </source>
</evidence>
<dbReference type="GO" id="GO:0016763">
    <property type="term" value="F:pentosyltransferase activity"/>
    <property type="evidence" value="ECO:0007669"/>
    <property type="project" value="TreeGrafter"/>
</dbReference>
<feature type="transmembrane region" description="Helical" evidence="8">
    <location>
        <begin position="7"/>
        <end position="25"/>
    </location>
</feature>
<dbReference type="Pfam" id="PF13231">
    <property type="entry name" value="PMT_2"/>
    <property type="match status" value="1"/>
</dbReference>
<dbReference type="EMBL" id="LCIR01000004">
    <property type="protein sequence ID" value="KKT60061.1"/>
    <property type="molecule type" value="Genomic_DNA"/>
</dbReference>
<proteinExistence type="predicted"/>
<keyword evidence="4 10" id="KW-0808">Transferase</keyword>
<feature type="transmembrane region" description="Helical" evidence="8">
    <location>
        <begin position="190"/>
        <end position="223"/>
    </location>
</feature>
<evidence type="ECO:0000313" key="10">
    <source>
        <dbReference type="EMBL" id="KKT60061.1"/>
    </source>
</evidence>
<dbReference type="PANTHER" id="PTHR33908:SF11">
    <property type="entry name" value="MEMBRANE PROTEIN"/>
    <property type="match status" value="1"/>
</dbReference>
<dbReference type="Proteomes" id="UP000034087">
    <property type="component" value="Unassembled WGS sequence"/>
</dbReference>
<accession>A0A0G1IKZ9</accession>
<keyword evidence="3" id="KW-0328">Glycosyltransferase</keyword>
<evidence type="ECO:0000256" key="5">
    <source>
        <dbReference type="ARBA" id="ARBA00022692"/>
    </source>
</evidence>
<evidence type="ECO:0000256" key="2">
    <source>
        <dbReference type="ARBA" id="ARBA00022475"/>
    </source>
</evidence>
<organism evidence="10 11">
    <name type="scientific">Candidatus Giovannonibacteria bacterium GW2011_GWA1_44_25</name>
    <dbReference type="NCBI Taxonomy" id="1618645"/>
    <lineage>
        <taxon>Bacteria</taxon>
        <taxon>Candidatus Giovannoniibacteriota</taxon>
    </lineage>
</organism>
<feature type="transmembrane region" description="Helical" evidence="8">
    <location>
        <begin position="108"/>
        <end position="128"/>
    </location>
</feature>
<evidence type="ECO:0000256" key="6">
    <source>
        <dbReference type="ARBA" id="ARBA00022989"/>
    </source>
</evidence>
<sequence length="575" mass="65284">MNKYANYLAILMLAIMFALMFGSSINDSAIFDEVAHIGAGYTYLKYQDGRLNPEHPPLLKSLAALPLVFLNLKFDQGQQFWTIENVNDRQWLAGNHLLYEAGNDADQILFWSRLPMILLTILFGWILFWWVKRRYGARVGLLTLFFFSVSPTFLAHGRYVTTDVGAAFGFFLGIIFFLKFLERWDLKSAIWLGIVLGFALLLKFSLVLLLPVYLILGVFRIFLGRRKDNPSPQPTPLGGVGNWVGFLSLLGTLAFSSLIALAIVCIAYISQIWNYPHDQQIKDSRYILAGYQYQSLAKLDFWLTEHKLTRPLGLYSQGFLMVARRTAGGNTAYFMGEVSSKGWWSYFPTLAITKEQLGFYILAAVAIFWAIKKRAKPDFVSLSAIVFIIFYWISSILNPLNIGVRHVLPTFPFLYFLVAKELSEIKLNLLTVVIMLWMIVEIILAFPYYLSYYNALGGGLQNGYKIATDSNHDWGQDLKRLRDYVEKSNISKINLDYFGGGSPKYYLGEKYEGWWSSRGAPPAGSYFAVSLNSLTGNQAKPIGDVQIKPEDTYSWLKNKTPIARGGISILIFKID</sequence>
<evidence type="ECO:0000256" key="8">
    <source>
        <dbReference type="SAM" id="Phobius"/>
    </source>
</evidence>
<comment type="subcellular location">
    <subcellularLocation>
        <location evidence="1">Cell membrane</location>
        <topology evidence="1">Multi-pass membrane protein</topology>
    </subcellularLocation>
</comment>
<evidence type="ECO:0000313" key="11">
    <source>
        <dbReference type="Proteomes" id="UP000034087"/>
    </source>
</evidence>
<feature type="transmembrane region" description="Helical" evidence="8">
    <location>
        <begin position="403"/>
        <end position="420"/>
    </location>
</feature>
<dbReference type="InterPro" id="IPR050297">
    <property type="entry name" value="LipidA_mod_glycosyltrf_83"/>
</dbReference>
<dbReference type="PANTHER" id="PTHR33908">
    <property type="entry name" value="MANNOSYLTRANSFERASE YKCB-RELATED"/>
    <property type="match status" value="1"/>
</dbReference>
<feature type="transmembrane region" description="Helical" evidence="8">
    <location>
        <begin position="243"/>
        <end position="269"/>
    </location>
</feature>
<keyword evidence="7 8" id="KW-0472">Membrane</keyword>
<dbReference type="GO" id="GO:0009103">
    <property type="term" value="P:lipopolysaccharide biosynthetic process"/>
    <property type="evidence" value="ECO:0007669"/>
    <property type="project" value="UniProtKB-ARBA"/>
</dbReference>
<name>A0A0G1IKZ9_9BACT</name>
<dbReference type="GO" id="GO:0005886">
    <property type="term" value="C:plasma membrane"/>
    <property type="evidence" value="ECO:0007669"/>
    <property type="project" value="UniProtKB-SubCell"/>
</dbReference>